<evidence type="ECO:0000313" key="2">
    <source>
        <dbReference type="Proteomes" id="UP000807353"/>
    </source>
</evidence>
<keyword evidence="2" id="KW-1185">Reference proteome</keyword>
<organism evidence="1 2">
    <name type="scientific">Collybia nuda</name>
    <dbReference type="NCBI Taxonomy" id="64659"/>
    <lineage>
        <taxon>Eukaryota</taxon>
        <taxon>Fungi</taxon>
        <taxon>Dikarya</taxon>
        <taxon>Basidiomycota</taxon>
        <taxon>Agaricomycotina</taxon>
        <taxon>Agaricomycetes</taxon>
        <taxon>Agaricomycetidae</taxon>
        <taxon>Agaricales</taxon>
        <taxon>Tricholomatineae</taxon>
        <taxon>Clitocybaceae</taxon>
        <taxon>Collybia</taxon>
    </lineage>
</organism>
<dbReference type="AlphaFoldDB" id="A0A9P6CE82"/>
<sequence length="80" mass="8849">MLSPPLPPFVLCHHCTLHPAMQPITPPLHDTHTPPFSLYGFTPSTPPATIYESYRHAFPPVLTYSPISHLPSFSVASTTR</sequence>
<name>A0A9P6CE82_9AGAR</name>
<evidence type="ECO:0000313" key="1">
    <source>
        <dbReference type="EMBL" id="KAF9458905.1"/>
    </source>
</evidence>
<dbReference type="Proteomes" id="UP000807353">
    <property type="component" value="Unassembled WGS sequence"/>
</dbReference>
<dbReference type="EMBL" id="MU150327">
    <property type="protein sequence ID" value="KAF9458905.1"/>
    <property type="molecule type" value="Genomic_DNA"/>
</dbReference>
<gene>
    <name evidence="1" type="ORF">BDZ94DRAFT_1269391</name>
</gene>
<proteinExistence type="predicted"/>
<protein>
    <submittedName>
        <fullName evidence="1">Uncharacterized protein</fullName>
    </submittedName>
</protein>
<accession>A0A9P6CE82</accession>
<comment type="caution">
    <text evidence="1">The sequence shown here is derived from an EMBL/GenBank/DDBJ whole genome shotgun (WGS) entry which is preliminary data.</text>
</comment>
<reference evidence="1" key="1">
    <citation type="submission" date="2020-11" db="EMBL/GenBank/DDBJ databases">
        <authorList>
            <consortium name="DOE Joint Genome Institute"/>
            <person name="Ahrendt S."/>
            <person name="Riley R."/>
            <person name="Andreopoulos W."/>
            <person name="Labutti K."/>
            <person name="Pangilinan J."/>
            <person name="Ruiz-Duenas F.J."/>
            <person name="Barrasa J.M."/>
            <person name="Sanchez-Garcia M."/>
            <person name="Camarero S."/>
            <person name="Miyauchi S."/>
            <person name="Serrano A."/>
            <person name="Linde D."/>
            <person name="Babiker R."/>
            <person name="Drula E."/>
            <person name="Ayuso-Fernandez I."/>
            <person name="Pacheco R."/>
            <person name="Padilla G."/>
            <person name="Ferreira P."/>
            <person name="Barriuso J."/>
            <person name="Kellner H."/>
            <person name="Castanera R."/>
            <person name="Alfaro M."/>
            <person name="Ramirez L."/>
            <person name="Pisabarro A.G."/>
            <person name="Kuo A."/>
            <person name="Tritt A."/>
            <person name="Lipzen A."/>
            <person name="He G."/>
            <person name="Yan M."/>
            <person name="Ng V."/>
            <person name="Cullen D."/>
            <person name="Martin F."/>
            <person name="Rosso M.-N."/>
            <person name="Henrissat B."/>
            <person name="Hibbett D."/>
            <person name="Martinez A.T."/>
            <person name="Grigoriev I.V."/>
        </authorList>
    </citation>
    <scope>NUCLEOTIDE SEQUENCE</scope>
    <source>
        <strain evidence="1">CBS 247.69</strain>
    </source>
</reference>